<dbReference type="Pfam" id="PF15580">
    <property type="entry name" value="Imm53"/>
    <property type="match status" value="1"/>
</dbReference>
<dbReference type="EMBL" id="PISD01000081">
    <property type="protein sequence ID" value="PKG26023.1"/>
    <property type="molecule type" value="Genomic_DNA"/>
</dbReference>
<comment type="caution">
    <text evidence="1">The sequence shown here is derived from an EMBL/GenBank/DDBJ whole genome shotgun (WGS) entry which is preliminary data.</text>
</comment>
<reference evidence="1 2" key="1">
    <citation type="journal article" date="2010" name="Int. J. Syst. Evol. Microbiol.">
        <title>Bacillus horneckiae sp. nov., isolated from a spacecraft-assembly clean room.</title>
        <authorList>
            <person name="Vaishampayan P."/>
            <person name="Probst A."/>
            <person name="Krishnamurthi S."/>
            <person name="Ghosh S."/>
            <person name="Osman S."/>
            <person name="McDowall A."/>
            <person name="Ruckmani A."/>
            <person name="Mayilraj S."/>
            <person name="Venkateswaran K."/>
        </authorList>
    </citation>
    <scope>NUCLEOTIDE SEQUENCE [LARGE SCALE GENOMIC DNA]</scope>
    <source>
        <strain evidence="2">1PO1SC</strain>
    </source>
</reference>
<protein>
    <submittedName>
        <fullName evidence="1">Uncharacterized protein</fullName>
    </submittedName>
</protein>
<evidence type="ECO:0000313" key="1">
    <source>
        <dbReference type="EMBL" id="PKG26023.1"/>
    </source>
</evidence>
<dbReference type="InterPro" id="IPR028228">
    <property type="entry name" value="Imm53"/>
</dbReference>
<evidence type="ECO:0000313" key="2">
    <source>
        <dbReference type="Proteomes" id="UP000233343"/>
    </source>
</evidence>
<sequence>MELNILQWISEWYSFHCNDEWEHEYGFKISTMDNSGFYVEIDLVGTNLENIELDEMSVTVDPDDDWFTYKINNQKFVGMGDSSKLEVLLITFKNIVETHRGYYFIKSIEDIISKYMRYGGYQGSNSVSVPYNKVHACVNEFLENNIELESIQAVEFEENQGNVIKTFSSLDDVVELEGEYHYFVNVKE</sequence>
<name>A0A2N0Z931_9BACI</name>
<accession>A0A2N0Z931</accession>
<dbReference type="Proteomes" id="UP000233343">
    <property type="component" value="Unassembled WGS sequence"/>
</dbReference>
<keyword evidence="2" id="KW-1185">Reference proteome</keyword>
<organism evidence="1 2">
    <name type="scientific">Cytobacillus horneckiae</name>
    <dbReference type="NCBI Taxonomy" id="549687"/>
    <lineage>
        <taxon>Bacteria</taxon>
        <taxon>Bacillati</taxon>
        <taxon>Bacillota</taxon>
        <taxon>Bacilli</taxon>
        <taxon>Bacillales</taxon>
        <taxon>Bacillaceae</taxon>
        <taxon>Cytobacillus</taxon>
    </lineage>
</organism>
<gene>
    <name evidence="1" type="ORF">CWS20_26160</name>
</gene>
<dbReference type="AlphaFoldDB" id="A0A2N0Z931"/>
<proteinExistence type="predicted"/>